<dbReference type="HOGENOM" id="CLU_023205_3_2_9"/>
<dbReference type="PANTHER" id="PTHR43312:SF2">
    <property type="entry name" value="OXIDOREDUCTASE"/>
    <property type="match status" value="1"/>
</dbReference>
<dbReference type="PANTHER" id="PTHR43312">
    <property type="entry name" value="D-THREO-ALDOSE 1-DEHYDROGENASE"/>
    <property type="match status" value="1"/>
</dbReference>
<dbReference type="PRINTS" id="PR00069">
    <property type="entry name" value="ALDKETRDTASE"/>
</dbReference>
<evidence type="ECO:0000313" key="5">
    <source>
        <dbReference type="EMBL" id="AFA49968.1"/>
    </source>
</evidence>
<reference evidence="5 6" key="2">
    <citation type="journal article" date="2012" name="PLoS ONE">
        <title>An ancient pathway combining carbon dioxide fixation with the generation and utilization of a sodium ion gradient for ATP synthesis.</title>
        <authorList>
            <person name="Poehlein A."/>
            <person name="Schmidt S."/>
            <person name="Kaster A.K."/>
            <person name="Goenrich M."/>
            <person name="Vollmers J."/>
            <person name="Thurmer A."/>
            <person name="Bertsch J."/>
            <person name="Schuchmann K."/>
            <person name="Voigt B."/>
            <person name="Hecker M."/>
            <person name="Daniel R."/>
            <person name="Thauer R.K."/>
            <person name="Gottschalk G."/>
            <person name="Muller V."/>
        </authorList>
    </citation>
    <scope>NUCLEOTIDE SEQUENCE [LARGE SCALE GENOMIC DNA]</scope>
    <source>
        <strain evidence="6">ATCC 29683 / DSM 1030 / JCM 2381 / KCTC 1655 / WB1</strain>
    </source>
</reference>
<dbReference type="GO" id="GO:0051536">
    <property type="term" value="F:iron-sulfur cluster binding"/>
    <property type="evidence" value="ECO:0007669"/>
    <property type="project" value="UniProtKB-KW"/>
</dbReference>
<dbReference type="Gene3D" id="3.20.20.100">
    <property type="entry name" value="NADP-dependent oxidoreductase domain"/>
    <property type="match status" value="1"/>
</dbReference>
<feature type="domain" description="4Fe-4S ferredoxin-type" evidence="4">
    <location>
        <begin position="291"/>
        <end position="323"/>
    </location>
</feature>
<dbReference type="InterPro" id="IPR020471">
    <property type="entry name" value="AKR"/>
</dbReference>
<organism evidence="5 6">
    <name type="scientific">Acetobacterium woodii (strain ATCC 29683 / DSM 1030 / JCM 2381 / KCTC 1655 / WB1)</name>
    <dbReference type="NCBI Taxonomy" id="931626"/>
    <lineage>
        <taxon>Bacteria</taxon>
        <taxon>Bacillati</taxon>
        <taxon>Bacillota</taxon>
        <taxon>Clostridia</taxon>
        <taxon>Eubacteriales</taxon>
        <taxon>Eubacteriaceae</taxon>
        <taxon>Acetobacterium</taxon>
    </lineage>
</organism>
<dbReference type="GO" id="GO:0016491">
    <property type="term" value="F:oxidoreductase activity"/>
    <property type="evidence" value="ECO:0007669"/>
    <property type="project" value="InterPro"/>
</dbReference>
<dbReference type="InterPro" id="IPR053135">
    <property type="entry name" value="AKR2_Oxidoreductase"/>
</dbReference>
<dbReference type="GO" id="GO:0046872">
    <property type="term" value="F:metal ion binding"/>
    <property type="evidence" value="ECO:0007669"/>
    <property type="project" value="UniProtKB-KW"/>
</dbReference>
<dbReference type="InterPro" id="IPR017896">
    <property type="entry name" value="4Fe4S_Fe-S-bd"/>
</dbReference>
<dbReference type="EMBL" id="CP002987">
    <property type="protein sequence ID" value="AFA49968.1"/>
    <property type="molecule type" value="Genomic_DNA"/>
</dbReference>
<evidence type="ECO:0000313" key="6">
    <source>
        <dbReference type="Proteomes" id="UP000007177"/>
    </source>
</evidence>
<evidence type="ECO:0000259" key="4">
    <source>
        <dbReference type="PROSITE" id="PS51379"/>
    </source>
</evidence>
<dbReference type="InterPro" id="IPR009051">
    <property type="entry name" value="Helical_ferredxn"/>
</dbReference>
<evidence type="ECO:0000256" key="3">
    <source>
        <dbReference type="ARBA" id="ARBA00023014"/>
    </source>
</evidence>
<dbReference type="InterPro" id="IPR036812">
    <property type="entry name" value="NAD(P)_OxRdtase_dom_sf"/>
</dbReference>
<dbReference type="eggNOG" id="COG1453">
    <property type="taxonomic scope" value="Bacteria"/>
</dbReference>
<dbReference type="SUPFAM" id="SSF51430">
    <property type="entry name" value="NAD(P)-linked oxidoreductase"/>
    <property type="match status" value="1"/>
</dbReference>
<proteinExistence type="predicted"/>
<feature type="domain" description="4Fe-4S ferredoxin-type" evidence="4">
    <location>
        <begin position="348"/>
        <end position="376"/>
    </location>
</feature>
<keyword evidence="2" id="KW-0408">Iron</keyword>
<dbReference type="PROSITE" id="PS51379">
    <property type="entry name" value="4FE4S_FER_2"/>
    <property type="match status" value="2"/>
</dbReference>
<keyword evidence="6" id="KW-1185">Reference proteome</keyword>
<dbReference type="AlphaFoldDB" id="H6LK48"/>
<dbReference type="Proteomes" id="UP000007177">
    <property type="component" value="Chromosome"/>
</dbReference>
<dbReference type="Pfam" id="PF00248">
    <property type="entry name" value="Aldo_ket_red"/>
    <property type="match status" value="1"/>
</dbReference>
<dbReference type="CDD" id="cd19096">
    <property type="entry name" value="AKR_Fe-S_oxidoreductase"/>
    <property type="match status" value="1"/>
</dbReference>
<name>H6LK48_ACEWD</name>
<accession>H6LK48</accession>
<evidence type="ECO:0000256" key="1">
    <source>
        <dbReference type="ARBA" id="ARBA00022723"/>
    </source>
</evidence>
<dbReference type="InterPro" id="IPR017900">
    <property type="entry name" value="4Fe4S_Fe_S_CS"/>
</dbReference>
<sequence length="391" mass="44907">MIGNKSKHGRKIEMEQKKLGFGFMRLPINNPEDSTSIDMEQLNTMVDTFLERGFTYFDSAYMYHNFKSEIALREALVKRHPRDSFTIATKLPTMFLKVKEDQERIFNEQLEKCGVDYFDYYLLHNLGVAHYQIAKNLDSFGFIQQKKEAGKIKKIGFSYHYNAELLDEILTAHPEVDFVQLQINYMDWNNESIQSRKCYEVATKHKKPVIVMEPVKGGTLANIPLKAEKVLKAYDPQMSSAAWAIRYAASLDNVMMVLSGMTNLEQLLDNTATMQCFKPLIKAEYDRIDEIKTIINESIAIPCTACQYCVDDCPQNIAIPQYFALYNAEKQSIKQMFSAQGAYYGNYIKMYGKASDCIECKKCEESCPQQIEITKFLKEVANTFESNGPAK</sequence>
<dbReference type="KEGG" id="awo:Awo_c32400"/>
<dbReference type="Gene3D" id="1.10.1060.10">
    <property type="entry name" value="Alpha-helical ferredoxin"/>
    <property type="match status" value="1"/>
</dbReference>
<evidence type="ECO:0000256" key="2">
    <source>
        <dbReference type="ARBA" id="ARBA00023004"/>
    </source>
</evidence>
<dbReference type="SUPFAM" id="SSF46548">
    <property type="entry name" value="alpha-helical ferredoxin"/>
    <property type="match status" value="1"/>
</dbReference>
<reference evidence="6" key="1">
    <citation type="submission" date="2011-07" db="EMBL/GenBank/DDBJ databases">
        <title>Complete genome sequence of Acetobacterium woodii.</title>
        <authorList>
            <person name="Poehlein A."/>
            <person name="Schmidt S."/>
            <person name="Kaster A.-K."/>
            <person name="Goenrich M."/>
            <person name="Vollmers J."/>
            <person name="Thuermer A."/>
            <person name="Gottschalk G."/>
            <person name="Thauer R.K."/>
            <person name="Daniel R."/>
            <person name="Mueller V."/>
        </authorList>
    </citation>
    <scope>NUCLEOTIDE SEQUENCE [LARGE SCALE GENOMIC DNA]</scope>
    <source>
        <strain evidence="6">ATCC 29683 / DSM 1030 / JCM 2381 / KCTC 1655 / WB1</strain>
    </source>
</reference>
<dbReference type="STRING" id="931626.Awo_c32400"/>
<keyword evidence="1" id="KW-0479">Metal-binding</keyword>
<dbReference type="Pfam" id="PF13187">
    <property type="entry name" value="Fer4_9"/>
    <property type="match status" value="1"/>
</dbReference>
<dbReference type="InterPro" id="IPR023210">
    <property type="entry name" value="NADP_OxRdtase_dom"/>
</dbReference>
<gene>
    <name evidence="5" type="ordered locus">Awo_c32400</name>
</gene>
<dbReference type="PROSITE" id="PS00198">
    <property type="entry name" value="4FE4S_FER_1"/>
    <property type="match status" value="1"/>
</dbReference>
<keyword evidence="3" id="KW-0411">Iron-sulfur</keyword>
<protein>
    <submittedName>
        <fullName evidence="5">Aldo/keto reductase</fullName>
    </submittedName>
</protein>